<protein>
    <recommendedName>
        <fullName evidence="6">Transcription factor domain-containing protein</fullName>
    </recommendedName>
</protein>
<gene>
    <name evidence="4" type="ORF">MCYG_02732</name>
</gene>
<keyword evidence="5" id="KW-1185">Reference proteome</keyword>
<evidence type="ECO:0008006" key="6">
    <source>
        <dbReference type="Google" id="ProtNLM"/>
    </source>
</evidence>
<feature type="region of interest" description="Disordered" evidence="3">
    <location>
        <begin position="50"/>
        <end position="76"/>
    </location>
</feature>
<dbReference type="InterPro" id="IPR021858">
    <property type="entry name" value="Fun_TF"/>
</dbReference>
<dbReference type="PANTHER" id="PTHR37534:SF46">
    <property type="entry name" value="ZN(II)2CYS6 TRANSCRIPTION FACTOR (EUROFUNG)"/>
    <property type="match status" value="1"/>
</dbReference>
<evidence type="ECO:0000256" key="1">
    <source>
        <dbReference type="ARBA" id="ARBA00004123"/>
    </source>
</evidence>
<dbReference type="EMBL" id="DS995702">
    <property type="protein sequence ID" value="EEQ29913.1"/>
    <property type="molecule type" value="Genomic_DNA"/>
</dbReference>
<evidence type="ECO:0000313" key="5">
    <source>
        <dbReference type="Proteomes" id="UP000002035"/>
    </source>
</evidence>
<dbReference type="HOGENOM" id="CLU_016172_3_0_1"/>
<evidence type="ECO:0000256" key="2">
    <source>
        <dbReference type="ARBA" id="ARBA00023242"/>
    </source>
</evidence>
<dbReference type="PANTHER" id="PTHR37534">
    <property type="entry name" value="TRANSCRIPTIONAL ACTIVATOR PROTEIN UGA3"/>
    <property type="match status" value="1"/>
</dbReference>
<proteinExistence type="predicted"/>
<sequence>MSFAKKHSWCEESIDPQTSIFYPPNPMSVGPETLMELVQQEFGEWSERSACNTTKRAQEAPRYRPLSDTVSPKAGPNDIHQLPQVHLTPTLHPNSDGFIFGNTMEYQAFLGPPVALPSVSMASTRKVELELINPFARNRDRRHKFSRDIIIPPVDGEISSYIKVKLRVSNGRHASENRQIVKRGCSNIRTAIPINSESCSQRDDGSLQLVSPSMPPSIGIHSVLHENQLDGQCLRFSMAQEDPSVKHALLALSGSYWLDYNSQPSLRERVNYNYDQAKEMISVALRKPQTQAIGQGDNLIATIVLLVVDDCVNWELRINNAEPNWMLAARAARHGYANWIALACILGELVTPLASRGNPNAYGWLLAGTQKESWKIHGSTGLCPKLLHIISQITYLSVLVKEDASTAPIYAAKVICSGLKSFHQWSELSDGYPSAEELLRSCDLDETGKVQTATKVTELTGETWVAAAQIYLYCRLLRKPRYHPDVQKSVKTLWKCVTRMPYSGILFTSQAPFCPIFIASLVSIEKTDRRIAEEWFTTVGLKGKCRSYIIALTSAME</sequence>
<organism evidence="4 5">
    <name type="scientific">Arthroderma otae (strain ATCC MYA-4605 / CBS 113480)</name>
    <name type="common">Microsporum canis</name>
    <dbReference type="NCBI Taxonomy" id="554155"/>
    <lineage>
        <taxon>Eukaryota</taxon>
        <taxon>Fungi</taxon>
        <taxon>Dikarya</taxon>
        <taxon>Ascomycota</taxon>
        <taxon>Pezizomycotina</taxon>
        <taxon>Eurotiomycetes</taxon>
        <taxon>Eurotiomycetidae</taxon>
        <taxon>Onygenales</taxon>
        <taxon>Arthrodermataceae</taxon>
        <taxon>Microsporum</taxon>
    </lineage>
</organism>
<dbReference type="AlphaFoldDB" id="C5FGM8"/>
<dbReference type="RefSeq" id="XP_002849798.1">
    <property type="nucleotide sequence ID" value="XM_002849752.1"/>
</dbReference>
<evidence type="ECO:0000313" key="4">
    <source>
        <dbReference type="EMBL" id="EEQ29913.1"/>
    </source>
</evidence>
<accession>C5FGM8</accession>
<dbReference type="Pfam" id="PF11951">
    <property type="entry name" value="Fungal_trans_2"/>
    <property type="match status" value="1"/>
</dbReference>
<dbReference type="GeneID" id="9223010"/>
<name>C5FGM8_ARTOC</name>
<comment type="subcellular location">
    <subcellularLocation>
        <location evidence="1">Nucleus</location>
    </subcellularLocation>
</comment>
<dbReference type="GO" id="GO:0005634">
    <property type="term" value="C:nucleus"/>
    <property type="evidence" value="ECO:0007669"/>
    <property type="project" value="UniProtKB-SubCell"/>
</dbReference>
<dbReference type="OrthoDB" id="3597252at2759"/>
<reference evidence="5" key="1">
    <citation type="journal article" date="2012" name="MBio">
        <title>Comparative genome analysis of Trichophyton rubrum and related dermatophytes reveals candidate genes involved in infection.</title>
        <authorList>
            <person name="Martinez D.A."/>
            <person name="Oliver B.G."/>
            <person name="Graeser Y."/>
            <person name="Goldberg J.M."/>
            <person name="Li W."/>
            <person name="Martinez-Rossi N.M."/>
            <person name="Monod M."/>
            <person name="Shelest E."/>
            <person name="Barton R.C."/>
            <person name="Birch E."/>
            <person name="Brakhage A.A."/>
            <person name="Chen Z."/>
            <person name="Gurr S.J."/>
            <person name="Heiman D."/>
            <person name="Heitman J."/>
            <person name="Kosti I."/>
            <person name="Rossi A."/>
            <person name="Saif S."/>
            <person name="Samalova M."/>
            <person name="Saunders C.W."/>
            <person name="Shea T."/>
            <person name="Summerbell R.C."/>
            <person name="Xu J."/>
            <person name="Young S."/>
            <person name="Zeng Q."/>
            <person name="Birren B.W."/>
            <person name="Cuomo C.A."/>
            <person name="White T.C."/>
        </authorList>
    </citation>
    <scope>NUCLEOTIDE SEQUENCE [LARGE SCALE GENOMIC DNA]</scope>
    <source>
        <strain evidence="5">ATCC MYA-4605 / CBS 113480</strain>
    </source>
</reference>
<evidence type="ECO:0000256" key="3">
    <source>
        <dbReference type="SAM" id="MobiDB-lite"/>
    </source>
</evidence>
<keyword evidence="2" id="KW-0539">Nucleus</keyword>
<dbReference type="Proteomes" id="UP000002035">
    <property type="component" value="Unassembled WGS sequence"/>
</dbReference>
<dbReference type="OMA" id="RSWCDET"/>
<dbReference type="eggNOG" id="ENOG502S37P">
    <property type="taxonomic scope" value="Eukaryota"/>
</dbReference>
<dbReference type="VEuPathDB" id="FungiDB:MCYG_02732"/>